<protein>
    <recommendedName>
        <fullName evidence="1">N-acetyltransferase domain-containing protein</fullName>
    </recommendedName>
</protein>
<dbReference type="InterPro" id="IPR051531">
    <property type="entry name" value="N-acetyltransferase"/>
</dbReference>
<dbReference type="Gene3D" id="3.40.630.30">
    <property type="match status" value="1"/>
</dbReference>
<evidence type="ECO:0000313" key="2">
    <source>
        <dbReference type="EMBL" id="KPJ52047.1"/>
    </source>
</evidence>
<dbReference type="Pfam" id="PF13302">
    <property type="entry name" value="Acetyltransf_3"/>
    <property type="match status" value="1"/>
</dbReference>
<evidence type="ECO:0000259" key="1">
    <source>
        <dbReference type="PROSITE" id="PS51186"/>
    </source>
</evidence>
<dbReference type="PANTHER" id="PTHR43792">
    <property type="entry name" value="GNAT FAMILY, PUTATIVE (AFU_ORTHOLOGUE AFUA_3G00765)-RELATED-RELATED"/>
    <property type="match status" value="1"/>
</dbReference>
<comment type="caution">
    <text evidence="2">The sequence shown here is derived from an EMBL/GenBank/DDBJ whole genome shotgun (WGS) entry which is preliminary data.</text>
</comment>
<dbReference type="GO" id="GO:0016747">
    <property type="term" value="F:acyltransferase activity, transferring groups other than amino-acyl groups"/>
    <property type="evidence" value="ECO:0007669"/>
    <property type="project" value="InterPro"/>
</dbReference>
<dbReference type="InterPro" id="IPR000182">
    <property type="entry name" value="GNAT_dom"/>
</dbReference>
<dbReference type="PANTHER" id="PTHR43792:SF1">
    <property type="entry name" value="N-ACETYLTRANSFERASE DOMAIN-CONTAINING PROTEIN"/>
    <property type="match status" value="1"/>
</dbReference>
<organism evidence="2 3">
    <name type="scientific">candidate division TA06 bacterium DG_24</name>
    <dbReference type="NCBI Taxonomy" id="1703770"/>
    <lineage>
        <taxon>Bacteria</taxon>
        <taxon>Bacteria division TA06</taxon>
    </lineage>
</organism>
<dbReference type="Proteomes" id="UP000052008">
    <property type="component" value="Unassembled WGS sequence"/>
</dbReference>
<accession>A0A0S7WPV9</accession>
<dbReference type="STRING" id="1703770.AMJ39_08765"/>
<dbReference type="SUPFAM" id="SSF55729">
    <property type="entry name" value="Acyl-CoA N-acyltransferases (Nat)"/>
    <property type="match status" value="1"/>
</dbReference>
<gene>
    <name evidence="2" type="ORF">AMJ39_08765</name>
</gene>
<dbReference type="InterPro" id="IPR016181">
    <property type="entry name" value="Acyl_CoA_acyltransferase"/>
</dbReference>
<feature type="domain" description="N-acetyltransferase" evidence="1">
    <location>
        <begin position="22"/>
        <end position="181"/>
    </location>
</feature>
<proteinExistence type="predicted"/>
<dbReference type="PROSITE" id="PS51186">
    <property type="entry name" value="GNAT"/>
    <property type="match status" value="1"/>
</dbReference>
<dbReference type="AlphaFoldDB" id="A0A0S7WPV9"/>
<name>A0A0S7WPV9_UNCT6</name>
<evidence type="ECO:0000313" key="3">
    <source>
        <dbReference type="Proteomes" id="UP000052008"/>
    </source>
</evidence>
<dbReference type="EMBL" id="LIZS01000080">
    <property type="protein sequence ID" value="KPJ52047.1"/>
    <property type="molecule type" value="Genomic_DNA"/>
</dbReference>
<sequence length="183" mass="21018">MTLPIETERLLLRRYRIEDVPSIVRYSSHPSIARLIDWASPEGEITEQSVAQFIEAQNRINPGDPSWMDLAIALRSDDQVIGAIGIICRAHRQGQTGWALAVQHRGRGLATEAAAAMLDYGFLTLDLHRIYAVTTTWNMPSWKLMERLGMRREAHFRESEMADGEWRDGLIYAILKSEWLERR</sequence>
<reference evidence="2 3" key="1">
    <citation type="journal article" date="2015" name="Microbiome">
        <title>Genomic resolution of linkages in carbon, nitrogen, and sulfur cycling among widespread estuary sediment bacteria.</title>
        <authorList>
            <person name="Baker B.J."/>
            <person name="Lazar C.S."/>
            <person name="Teske A.P."/>
            <person name="Dick G.J."/>
        </authorList>
    </citation>
    <scope>NUCLEOTIDE SEQUENCE [LARGE SCALE GENOMIC DNA]</scope>
    <source>
        <strain evidence="2">DG_24</strain>
    </source>
</reference>